<accession>A0A5Q2MNH1</accession>
<feature type="domain" description="NADP-dependent oxidoreductase" evidence="2">
    <location>
        <begin position="16"/>
        <end position="314"/>
    </location>
</feature>
<dbReference type="PANTHER" id="PTHR43364">
    <property type="entry name" value="NADH-SPECIFIC METHYLGLYOXAL REDUCTASE-RELATED"/>
    <property type="match status" value="1"/>
</dbReference>
<dbReference type="EMBL" id="CP045737">
    <property type="protein sequence ID" value="QGG41550.1"/>
    <property type="molecule type" value="Genomic_DNA"/>
</dbReference>
<dbReference type="RefSeq" id="WP_153652818.1">
    <property type="nucleotide sequence ID" value="NZ_CP045737.1"/>
</dbReference>
<keyword evidence="1" id="KW-0560">Oxidoreductase</keyword>
<dbReference type="GO" id="GO:0016491">
    <property type="term" value="F:oxidoreductase activity"/>
    <property type="evidence" value="ECO:0007669"/>
    <property type="project" value="UniProtKB-KW"/>
</dbReference>
<organism evidence="3 4">
    <name type="scientific">Aeromicrobium yanjiei</name>
    <dbReference type="NCBI Taxonomy" id="2662028"/>
    <lineage>
        <taxon>Bacteria</taxon>
        <taxon>Bacillati</taxon>
        <taxon>Actinomycetota</taxon>
        <taxon>Actinomycetes</taxon>
        <taxon>Propionibacteriales</taxon>
        <taxon>Nocardioidaceae</taxon>
        <taxon>Aeromicrobium</taxon>
    </lineage>
</organism>
<dbReference type="InterPro" id="IPR050523">
    <property type="entry name" value="AKR_Detox_Biosynth"/>
</dbReference>
<evidence type="ECO:0000313" key="3">
    <source>
        <dbReference type="EMBL" id="QGG41550.1"/>
    </source>
</evidence>
<dbReference type="AlphaFoldDB" id="A0A5Q2MNH1"/>
<dbReference type="SUPFAM" id="SSF51430">
    <property type="entry name" value="NAD(P)-linked oxidoreductase"/>
    <property type="match status" value="1"/>
</dbReference>
<dbReference type="InterPro" id="IPR023210">
    <property type="entry name" value="NADP_OxRdtase_dom"/>
</dbReference>
<dbReference type="FunFam" id="3.20.20.100:FF:000004">
    <property type="entry name" value="Oxidoreductase, aldo/keto reductase"/>
    <property type="match status" value="1"/>
</dbReference>
<evidence type="ECO:0000313" key="4">
    <source>
        <dbReference type="Proteomes" id="UP000392064"/>
    </source>
</evidence>
<dbReference type="GO" id="GO:0005829">
    <property type="term" value="C:cytosol"/>
    <property type="evidence" value="ECO:0007669"/>
    <property type="project" value="UniProtKB-ARBA"/>
</dbReference>
<name>A0A5Q2MNH1_9ACTN</name>
<dbReference type="Gene3D" id="3.20.20.100">
    <property type="entry name" value="NADP-dependent oxidoreductase domain"/>
    <property type="match status" value="1"/>
</dbReference>
<dbReference type="InterPro" id="IPR036812">
    <property type="entry name" value="NAD(P)_OxRdtase_dom_sf"/>
</dbReference>
<dbReference type="InterPro" id="IPR020471">
    <property type="entry name" value="AKR"/>
</dbReference>
<protein>
    <submittedName>
        <fullName evidence="3">Aldo/keto reductase</fullName>
    </submittedName>
</protein>
<dbReference type="PANTHER" id="PTHR43364:SF4">
    <property type="entry name" value="NAD(P)-LINKED OXIDOREDUCTASE SUPERFAMILY PROTEIN"/>
    <property type="match status" value="1"/>
</dbReference>
<proteinExistence type="predicted"/>
<dbReference type="PRINTS" id="PR00069">
    <property type="entry name" value="ALDKETRDTASE"/>
</dbReference>
<reference evidence="3 4" key="1">
    <citation type="submission" date="2019-11" db="EMBL/GenBank/DDBJ databases">
        <authorList>
            <person name="Li J."/>
        </authorList>
    </citation>
    <scope>NUCLEOTIDE SEQUENCE [LARGE SCALE GENOMIC DNA]</scope>
    <source>
        <strain evidence="3 4">MF47</strain>
    </source>
</reference>
<evidence type="ECO:0000256" key="1">
    <source>
        <dbReference type="ARBA" id="ARBA00023002"/>
    </source>
</evidence>
<dbReference type="Pfam" id="PF00248">
    <property type="entry name" value="Aldo_ket_red"/>
    <property type="match status" value="1"/>
</dbReference>
<gene>
    <name evidence="3" type="ORF">GEV26_09355</name>
</gene>
<keyword evidence="4" id="KW-1185">Reference proteome</keyword>
<sequence>MQMRLLGKTGIQVSNLCLGAMSFGSMGNADQDDCLRIIGRALDAGINFIDTADVYSRGESEQIVGRALKGRRDDIVLATKFYNPMGRVPNQRGASRRWIIKACEDSLRRLDTDYIDLYQVHRLDENTDLDETLGALSDLVRQGKVRAIGTSTFPAEAIVEAQWTSERRGHVKVRCEQPPYSIFVRGAERDIFPACLRYGMGAIVWSPLNGGWLTGKYSGGVPAVEGSRFDRLDRGTWRLDAPGSDRKADLVPRLSDLAAGAGLDLIGMALAFTLEHPAVTSAIIGPRTMEQLESQLPAADVRLDAAVLDRIDALVPPGDTITRGDISFEPQSLRHIQARRRG</sequence>
<dbReference type="KEGG" id="aef:GEV26_09355"/>
<evidence type="ECO:0000259" key="2">
    <source>
        <dbReference type="Pfam" id="PF00248"/>
    </source>
</evidence>
<dbReference type="Proteomes" id="UP000392064">
    <property type="component" value="Chromosome"/>
</dbReference>